<gene>
    <name evidence="2" type="primary">20203492</name>
    <name evidence="1" type="ORF">HELRODRAFT_171134</name>
</gene>
<dbReference type="AlphaFoldDB" id="T1F3U3"/>
<organism evidence="2 3">
    <name type="scientific">Helobdella robusta</name>
    <name type="common">Californian leech</name>
    <dbReference type="NCBI Taxonomy" id="6412"/>
    <lineage>
        <taxon>Eukaryota</taxon>
        <taxon>Metazoa</taxon>
        <taxon>Spiralia</taxon>
        <taxon>Lophotrochozoa</taxon>
        <taxon>Annelida</taxon>
        <taxon>Clitellata</taxon>
        <taxon>Hirudinea</taxon>
        <taxon>Rhynchobdellida</taxon>
        <taxon>Glossiphoniidae</taxon>
        <taxon>Helobdella</taxon>
    </lineage>
</organism>
<dbReference type="CTD" id="20203492"/>
<dbReference type="RefSeq" id="XP_009016130.1">
    <property type="nucleotide sequence ID" value="XM_009017882.1"/>
</dbReference>
<dbReference type="Proteomes" id="UP000015101">
    <property type="component" value="Unassembled WGS sequence"/>
</dbReference>
<sequence length="192" mass="21970">MSQALFNPVKNEILTVLGSNTYKFYKLQDFRLQVMAEFSSPGASNSSLFREYEPSAYVSLTSNIVYVIDNEQIIQELEVCSLDTDSVDSHERTEDLVVRSIVAVEHGSVLLVIYHTSDHDYDGFWCTCGKDSIHYFERTDSSEDMFVKKRELKVLLNEGPDLEVKRGPETIMGRSPFIIFRIKRAICCVKSF</sequence>
<evidence type="ECO:0000313" key="1">
    <source>
        <dbReference type="EMBL" id="ESO05497.1"/>
    </source>
</evidence>
<reference evidence="2" key="3">
    <citation type="submission" date="2015-06" db="UniProtKB">
        <authorList>
            <consortium name="EnsemblMetazoa"/>
        </authorList>
    </citation>
    <scope>IDENTIFICATION</scope>
</reference>
<dbReference type="EMBL" id="KB096325">
    <property type="protein sequence ID" value="ESO05497.1"/>
    <property type="molecule type" value="Genomic_DNA"/>
</dbReference>
<name>T1F3U3_HELRO</name>
<reference evidence="1 3" key="2">
    <citation type="journal article" date="2013" name="Nature">
        <title>Insights into bilaterian evolution from three spiralian genomes.</title>
        <authorList>
            <person name="Simakov O."/>
            <person name="Marletaz F."/>
            <person name="Cho S.J."/>
            <person name="Edsinger-Gonzales E."/>
            <person name="Havlak P."/>
            <person name="Hellsten U."/>
            <person name="Kuo D.H."/>
            <person name="Larsson T."/>
            <person name="Lv J."/>
            <person name="Arendt D."/>
            <person name="Savage R."/>
            <person name="Osoegawa K."/>
            <person name="de Jong P."/>
            <person name="Grimwood J."/>
            <person name="Chapman J.A."/>
            <person name="Shapiro H."/>
            <person name="Aerts A."/>
            <person name="Otillar R.P."/>
            <person name="Terry A.Y."/>
            <person name="Boore J.L."/>
            <person name="Grigoriev I.V."/>
            <person name="Lindberg D.R."/>
            <person name="Seaver E.C."/>
            <person name="Weisblat D.A."/>
            <person name="Putnam N.H."/>
            <person name="Rokhsar D.S."/>
        </authorList>
    </citation>
    <scope>NUCLEOTIDE SEQUENCE</scope>
</reference>
<evidence type="ECO:0000313" key="3">
    <source>
        <dbReference type="Proteomes" id="UP000015101"/>
    </source>
</evidence>
<proteinExistence type="predicted"/>
<dbReference type="EnsemblMetazoa" id="HelroT171134">
    <property type="protein sequence ID" value="HelroP171134"/>
    <property type="gene ID" value="HelroG171134"/>
</dbReference>
<protein>
    <submittedName>
        <fullName evidence="1 2">Uncharacterized protein</fullName>
    </submittedName>
</protein>
<dbReference type="EMBL" id="AMQM01003797">
    <property type="status" value="NOT_ANNOTATED_CDS"/>
    <property type="molecule type" value="Genomic_DNA"/>
</dbReference>
<reference evidence="3" key="1">
    <citation type="submission" date="2012-12" db="EMBL/GenBank/DDBJ databases">
        <authorList>
            <person name="Hellsten U."/>
            <person name="Grimwood J."/>
            <person name="Chapman J.A."/>
            <person name="Shapiro H."/>
            <person name="Aerts A."/>
            <person name="Otillar R.P."/>
            <person name="Terry A.Y."/>
            <person name="Boore J.L."/>
            <person name="Simakov O."/>
            <person name="Marletaz F."/>
            <person name="Cho S.-J."/>
            <person name="Edsinger-Gonzales E."/>
            <person name="Havlak P."/>
            <person name="Kuo D.-H."/>
            <person name="Larsson T."/>
            <person name="Lv J."/>
            <person name="Arendt D."/>
            <person name="Savage R."/>
            <person name="Osoegawa K."/>
            <person name="de Jong P."/>
            <person name="Lindberg D.R."/>
            <person name="Seaver E.C."/>
            <person name="Weisblat D.A."/>
            <person name="Putnam N.H."/>
            <person name="Grigoriev I.V."/>
            <person name="Rokhsar D.S."/>
        </authorList>
    </citation>
    <scope>NUCLEOTIDE SEQUENCE</scope>
</reference>
<dbReference type="InParanoid" id="T1F3U3"/>
<dbReference type="KEGG" id="hro:HELRODRAFT_171134"/>
<dbReference type="GeneID" id="20203492"/>
<keyword evidence="3" id="KW-1185">Reference proteome</keyword>
<dbReference type="HOGENOM" id="CLU_1416569_0_0_1"/>
<accession>T1F3U3</accession>
<evidence type="ECO:0000313" key="2">
    <source>
        <dbReference type="EnsemblMetazoa" id="HelroP171134"/>
    </source>
</evidence>